<evidence type="ECO:0000256" key="1">
    <source>
        <dbReference type="SAM" id="MobiDB-lite"/>
    </source>
</evidence>
<feature type="compositionally biased region" description="Basic and acidic residues" evidence="1">
    <location>
        <begin position="1"/>
        <end position="10"/>
    </location>
</feature>
<evidence type="ECO:0000313" key="3">
    <source>
        <dbReference type="Proteomes" id="UP001148018"/>
    </source>
</evidence>
<dbReference type="Proteomes" id="UP001148018">
    <property type="component" value="Unassembled WGS sequence"/>
</dbReference>
<name>A0A9Q0EW70_9TELE</name>
<accession>A0A9Q0EW70</accession>
<sequence length="126" mass="13205">MPHVEACRTSEEEEEAANAEVVSSDEADEACLIDVHHQWRVHVVFWGYPPLANANAAAVKSSAANPPGRYVKAYQANANAAAVKSSAANPPGRYVKAYQANANAAAVKSSAANLPGRYVKACHGAS</sequence>
<keyword evidence="3" id="KW-1185">Reference proteome</keyword>
<feature type="region of interest" description="Disordered" evidence="1">
    <location>
        <begin position="1"/>
        <end position="21"/>
    </location>
</feature>
<proteinExistence type="predicted"/>
<feature type="compositionally biased region" description="Acidic residues" evidence="1">
    <location>
        <begin position="11"/>
        <end position="21"/>
    </location>
</feature>
<reference evidence="2" key="1">
    <citation type="submission" date="2022-07" db="EMBL/GenBank/DDBJ databases">
        <title>Chromosome-level genome of Muraenolepis orangiensis.</title>
        <authorList>
            <person name="Kim J."/>
        </authorList>
    </citation>
    <scope>NUCLEOTIDE SEQUENCE</scope>
    <source>
        <strain evidence="2">KU_S4_2022</strain>
        <tissue evidence="2">Muscle</tissue>
    </source>
</reference>
<organism evidence="2 3">
    <name type="scientific">Muraenolepis orangiensis</name>
    <name type="common">Patagonian moray cod</name>
    <dbReference type="NCBI Taxonomy" id="630683"/>
    <lineage>
        <taxon>Eukaryota</taxon>
        <taxon>Metazoa</taxon>
        <taxon>Chordata</taxon>
        <taxon>Craniata</taxon>
        <taxon>Vertebrata</taxon>
        <taxon>Euteleostomi</taxon>
        <taxon>Actinopterygii</taxon>
        <taxon>Neopterygii</taxon>
        <taxon>Teleostei</taxon>
        <taxon>Neoteleostei</taxon>
        <taxon>Acanthomorphata</taxon>
        <taxon>Zeiogadaria</taxon>
        <taxon>Gadariae</taxon>
        <taxon>Gadiformes</taxon>
        <taxon>Muraenolepidoidei</taxon>
        <taxon>Muraenolepididae</taxon>
        <taxon>Muraenolepis</taxon>
    </lineage>
</organism>
<protein>
    <submittedName>
        <fullName evidence="2">Uncharacterized protein</fullName>
    </submittedName>
</protein>
<dbReference type="EMBL" id="JANIIK010000035">
    <property type="protein sequence ID" value="KAJ3613598.1"/>
    <property type="molecule type" value="Genomic_DNA"/>
</dbReference>
<dbReference type="AlphaFoldDB" id="A0A9Q0EW70"/>
<evidence type="ECO:0000313" key="2">
    <source>
        <dbReference type="EMBL" id="KAJ3613598.1"/>
    </source>
</evidence>
<comment type="caution">
    <text evidence="2">The sequence shown here is derived from an EMBL/GenBank/DDBJ whole genome shotgun (WGS) entry which is preliminary data.</text>
</comment>
<gene>
    <name evidence="2" type="ORF">NHX12_019844</name>
</gene>